<feature type="region of interest" description="Disordered" evidence="2">
    <location>
        <begin position="465"/>
        <end position="497"/>
    </location>
</feature>
<feature type="compositionally biased region" description="Low complexity" evidence="2">
    <location>
        <begin position="894"/>
        <end position="914"/>
    </location>
</feature>
<dbReference type="EMBL" id="FN649740">
    <property type="protein sequence ID" value="CBN74785.1"/>
    <property type="molecule type" value="Genomic_DNA"/>
</dbReference>
<feature type="compositionally biased region" description="Basic and acidic residues" evidence="2">
    <location>
        <begin position="830"/>
        <end position="842"/>
    </location>
</feature>
<dbReference type="OMA" id="CTENART"/>
<feature type="compositionally biased region" description="Low complexity" evidence="2">
    <location>
        <begin position="394"/>
        <end position="425"/>
    </location>
</feature>
<feature type="compositionally biased region" description="Low complexity" evidence="2">
    <location>
        <begin position="645"/>
        <end position="655"/>
    </location>
</feature>
<feature type="region of interest" description="Disordered" evidence="2">
    <location>
        <begin position="139"/>
        <end position="236"/>
    </location>
</feature>
<proteinExistence type="predicted"/>
<feature type="compositionally biased region" description="Basic and acidic residues" evidence="2">
    <location>
        <begin position="105"/>
        <end position="116"/>
    </location>
</feature>
<feature type="compositionally biased region" description="Gly residues" evidence="2">
    <location>
        <begin position="656"/>
        <end position="673"/>
    </location>
</feature>
<feature type="compositionally biased region" description="Basic and acidic residues" evidence="2">
    <location>
        <begin position="304"/>
        <end position="325"/>
    </location>
</feature>
<feature type="compositionally biased region" description="Gly residues" evidence="2">
    <location>
        <begin position="484"/>
        <end position="496"/>
    </location>
</feature>
<dbReference type="OrthoDB" id="10505943at2759"/>
<feature type="compositionally biased region" description="Low complexity" evidence="2">
    <location>
        <begin position="539"/>
        <end position="551"/>
    </location>
</feature>
<reference evidence="3 4" key="1">
    <citation type="journal article" date="2010" name="Nature">
        <title>The Ectocarpus genome and the independent evolution of multicellularity in brown algae.</title>
        <authorList>
            <person name="Cock J.M."/>
            <person name="Sterck L."/>
            <person name="Rouze P."/>
            <person name="Scornet D."/>
            <person name="Allen A.E."/>
            <person name="Amoutzias G."/>
            <person name="Anthouard V."/>
            <person name="Artiguenave F."/>
            <person name="Aury J.M."/>
            <person name="Badger J.H."/>
            <person name="Beszteri B."/>
            <person name="Billiau K."/>
            <person name="Bonnet E."/>
            <person name="Bothwell J.H."/>
            <person name="Bowler C."/>
            <person name="Boyen C."/>
            <person name="Brownlee C."/>
            <person name="Carrano C.J."/>
            <person name="Charrier B."/>
            <person name="Cho G.Y."/>
            <person name="Coelho S.M."/>
            <person name="Collen J."/>
            <person name="Corre E."/>
            <person name="Da Silva C."/>
            <person name="Delage L."/>
            <person name="Delaroque N."/>
            <person name="Dittami S.M."/>
            <person name="Doulbeau S."/>
            <person name="Elias M."/>
            <person name="Farnham G."/>
            <person name="Gachon C.M."/>
            <person name="Gschloessl B."/>
            <person name="Heesch S."/>
            <person name="Jabbari K."/>
            <person name="Jubin C."/>
            <person name="Kawai H."/>
            <person name="Kimura K."/>
            <person name="Kloareg B."/>
            <person name="Kupper F.C."/>
            <person name="Lang D."/>
            <person name="Le Bail A."/>
            <person name="Leblanc C."/>
            <person name="Lerouge P."/>
            <person name="Lohr M."/>
            <person name="Lopez P.J."/>
            <person name="Martens C."/>
            <person name="Maumus F."/>
            <person name="Michel G."/>
            <person name="Miranda-Saavedra D."/>
            <person name="Morales J."/>
            <person name="Moreau H."/>
            <person name="Motomura T."/>
            <person name="Nagasato C."/>
            <person name="Napoli C.A."/>
            <person name="Nelson D.R."/>
            <person name="Nyvall-Collen P."/>
            <person name="Peters A.F."/>
            <person name="Pommier C."/>
            <person name="Potin P."/>
            <person name="Poulain J."/>
            <person name="Quesneville H."/>
            <person name="Read B."/>
            <person name="Rensing S.A."/>
            <person name="Ritter A."/>
            <person name="Rousvoal S."/>
            <person name="Samanta M."/>
            <person name="Samson G."/>
            <person name="Schroeder D.C."/>
            <person name="Segurens B."/>
            <person name="Strittmatter M."/>
            <person name="Tonon T."/>
            <person name="Tregear J.W."/>
            <person name="Valentin K."/>
            <person name="von Dassow P."/>
            <person name="Yamagishi T."/>
            <person name="Van de Peer Y."/>
            <person name="Wincker P."/>
        </authorList>
    </citation>
    <scope>NUCLEOTIDE SEQUENCE [LARGE SCALE GENOMIC DNA]</scope>
    <source>
        <strain evidence="4">Ec32 / CCAP1310/4</strain>
    </source>
</reference>
<feature type="compositionally biased region" description="Low complexity" evidence="2">
    <location>
        <begin position="144"/>
        <end position="162"/>
    </location>
</feature>
<feature type="compositionally biased region" description="Pro residues" evidence="2">
    <location>
        <begin position="587"/>
        <end position="603"/>
    </location>
</feature>
<organism evidence="3 4">
    <name type="scientific">Ectocarpus siliculosus</name>
    <name type="common">Brown alga</name>
    <name type="synonym">Conferva siliculosa</name>
    <dbReference type="NCBI Taxonomy" id="2880"/>
    <lineage>
        <taxon>Eukaryota</taxon>
        <taxon>Sar</taxon>
        <taxon>Stramenopiles</taxon>
        <taxon>Ochrophyta</taxon>
        <taxon>PX clade</taxon>
        <taxon>Phaeophyceae</taxon>
        <taxon>Ectocarpales</taxon>
        <taxon>Ectocarpaceae</taxon>
        <taxon>Ectocarpus</taxon>
    </lineage>
</organism>
<dbReference type="EMBL" id="FN648608">
    <property type="protein sequence ID" value="CBN74785.1"/>
    <property type="molecule type" value="Genomic_DNA"/>
</dbReference>
<evidence type="ECO:0000256" key="2">
    <source>
        <dbReference type="SAM" id="MobiDB-lite"/>
    </source>
</evidence>
<feature type="compositionally biased region" description="Pro residues" evidence="2">
    <location>
        <begin position="191"/>
        <end position="223"/>
    </location>
</feature>
<feature type="compositionally biased region" description="Basic residues" evidence="2">
    <location>
        <begin position="355"/>
        <end position="368"/>
    </location>
</feature>
<accession>D8LMY4</accession>
<feature type="region of interest" description="Disordered" evidence="2">
    <location>
        <begin position="78"/>
        <end position="126"/>
    </location>
</feature>
<dbReference type="AlphaFoldDB" id="D8LMY4"/>
<dbReference type="PANTHER" id="PTHR13037:SF24">
    <property type="entry name" value="POLYCOMB PROTEIN PCL-RELATED"/>
    <property type="match status" value="1"/>
</dbReference>
<sequence>MARGSRYQGIEPGGLALTYSEAPQAAGGVELVDSPAGAGAGGAAAGIDGYSNQSITPPSANVKPISSRRRLTSLTIRNYAGCSNDEDDDDESAKDKKRNQPVVHLKSDDGDDDKQSAGKVPDIRTIVDLATGRAGLRVSAAKVGPSPSGSACSGGSLSFSSRGGDKHPCSTTTPSGPHATPVRPLRLDKALPPPPPLPHAPKAPRRAPPPPPPVSPLSRPPHLSPRDAGGPCGHAPRASVATVAEMLAKADAVEALMLANDGVATAAEAKAEAEAEAARAKPTGGESTTPSSGRMRRPPPSRPPQRERQQRRGHHYEDQRRDGSDPARSGLPVVVNPYRVAEKSGSSRAVDARQRQRKGGGRQRRRAKKDGMLEGAGGGCRSGANFRGRRRGGQQKQQHQAGGSLTVESSPTTSRSSWAASSPSAAASGSVYTVDWIWPAKGPQKQPPRLVCRYDDGTDDDVLACPTPIASPGSGREGRRGAGHRAGCGGGGGGGARECDDGADLSRRGECRACRSPACGHAAWAAALEAAQASAQRAAASRSSAGEPAGTTAGGGGTATTPANCGVPLFGAFHPDGHGGWIGSLLPSPPPAPAGPPPAPAPSCAPKFGGEGGEQAVADDEDLDDLAPLPPPLPVRSARQKSARRAAGGLAAGRSSGVGGGGSGGGSGGGGNDAGDHHRAEVATVAQAGGWWRVFRSWFEGPQADGVSPVPPSTAAAPAPIPAAATTMMTQEDTISDFLNPFSPASYRRFSASLADAGAPSDGYVSGDGFFGGGGGRDAAGTRRSPEMAKLNLEERVMGCVFGGNDSPDGYGEEAMMTWQRGREIYGGGRQEDGRGEVKESEPPPACFTVRQHPPPSRLLPDNAWRLPAGVEDASGSPAAPDSGTADGLSKPFGTAATRGAGMARARAFRSSPSLRPPGTPRSSPRRVTAAARSAWLARSASDTCAAVDRVTARAWLARSASDCAAAVARANANAAAYADAADAAAAAAALAEQASVAARAAAETAIEARDALVFSDSINAVARA</sequence>
<name>D8LMY4_ECTSI</name>
<feature type="region of interest" description="Disordered" evidence="2">
    <location>
        <begin position="828"/>
        <end position="927"/>
    </location>
</feature>
<feature type="region of interest" description="Disordered" evidence="2">
    <location>
        <begin position="539"/>
        <end position="558"/>
    </location>
</feature>
<feature type="region of interest" description="Disordered" evidence="2">
    <location>
        <begin position="581"/>
        <end position="677"/>
    </location>
</feature>
<dbReference type="InParanoid" id="D8LMY4"/>
<dbReference type="Proteomes" id="UP000002630">
    <property type="component" value="Linkage Group LG15"/>
</dbReference>
<evidence type="ECO:0000313" key="4">
    <source>
        <dbReference type="Proteomes" id="UP000002630"/>
    </source>
</evidence>
<gene>
    <name evidence="3" type="ORF">Esi_0041_0156</name>
</gene>
<feature type="region of interest" description="Disordered" evidence="2">
    <location>
        <begin position="265"/>
        <end position="425"/>
    </location>
</feature>
<evidence type="ECO:0000256" key="1">
    <source>
        <dbReference type="ARBA" id="ARBA00022581"/>
    </source>
</evidence>
<feature type="compositionally biased region" description="Basic and acidic residues" evidence="2">
    <location>
        <begin position="269"/>
        <end position="279"/>
    </location>
</feature>
<evidence type="ECO:0000313" key="3">
    <source>
        <dbReference type="EMBL" id="CBN74785.1"/>
    </source>
</evidence>
<protein>
    <submittedName>
        <fullName evidence="3">Uncharacterized protein</fullName>
    </submittedName>
</protein>
<dbReference type="PANTHER" id="PTHR13037">
    <property type="entry name" value="FORMIN"/>
    <property type="match status" value="1"/>
</dbReference>
<keyword evidence="4" id="KW-1185">Reference proteome</keyword>
<keyword evidence="1" id="KW-0945">Host-virus interaction</keyword>